<dbReference type="NCBIfam" id="TIGR03086">
    <property type="entry name" value="TIGR03086 family metal-binding protein"/>
    <property type="match status" value="1"/>
</dbReference>
<comment type="caution">
    <text evidence="2">The sequence shown here is derived from an EMBL/GenBank/DDBJ whole genome shotgun (WGS) entry which is preliminary data.</text>
</comment>
<dbReference type="Pfam" id="PF11716">
    <property type="entry name" value="MDMPI_N"/>
    <property type="match status" value="1"/>
</dbReference>
<proteinExistence type="predicted"/>
<feature type="domain" description="Mycothiol-dependent maleylpyruvate isomerase metal-binding" evidence="1">
    <location>
        <begin position="25"/>
        <end position="128"/>
    </location>
</feature>
<dbReference type="EMBL" id="JADMLG010000006">
    <property type="protein sequence ID" value="MBH0777938.1"/>
    <property type="molecule type" value="Genomic_DNA"/>
</dbReference>
<evidence type="ECO:0000259" key="1">
    <source>
        <dbReference type="Pfam" id="PF11716"/>
    </source>
</evidence>
<sequence length="187" mass="20169">MTRSPITDIDSAELLVRAIDYTLVNVAAVRRADLDSATPCAHWNLRTLLDHLNDSLDALCAAARPSTGTEPPAADPVLAFGARAARVRALWPEIDHDSPVRLGGRTRRADVLAHVAAVEIAVHGWDVARACAANRPIPDELARAILTFIELIVPETGRPPQFHPPVAMPDSAPADERLLAYLGRYPG</sequence>
<reference evidence="2" key="1">
    <citation type="submission" date="2020-11" db="EMBL/GenBank/DDBJ databases">
        <title>Nocardia NEAU-351.nov., a novel actinomycete isolated from the cow dung.</title>
        <authorList>
            <person name="Zhang X."/>
        </authorList>
    </citation>
    <scope>NUCLEOTIDE SEQUENCE</scope>
    <source>
        <strain evidence="2">NEAU-351</strain>
    </source>
</reference>
<dbReference type="Proteomes" id="UP000655751">
    <property type="component" value="Unassembled WGS sequence"/>
</dbReference>
<dbReference type="InterPro" id="IPR034660">
    <property type="entry name" value="DinB/YfiT-like"/>
</dbReference>
<evidence type="ECO:0000313" key="3">
    <source>
        <dbReference type="Proteomes" id="UP000655751"/>
    </source>
</evidence>
<dbReference type="GO" id="GO:0046872">
    <property type="term" value="F:metal ion binding"/>
    <property type="evidence" value="ECO:0007669"/>
    <property type="project" value="InterPro"/>
</dbReference>
<evidence type="ECO:0000313" key="2">
    <source>
        <dbReference type="EMBL" id="MBH0777938.1"/>
    </source>
</evidence>
<accession>A0A931N4T0</accession>
<dbReference type="RefSeq" id="WP_196150251.1">
    <property type="nucleotide sequence ID" value="NZ_JADMLG010000006.1"/>
</dbReference>
<keyword evidence="3" id="KW-1185">Reference proteome</keyword>
<dbReference type="InterPro" id="IPR024344">
    <property type="entry name" value="MDMPI_metal-binding"/>
</dbReference>
<dbReference type="SUPFAM" id="SSF109854">
    <property type="entry name" value="DinB/YfiT-like putative metalloenzymes"/>
    <property type="match status" value="1"/>
</dbReference>
<dbReference type="InterPro" id="IPR017520">
    <property type="entry name" value="CHP03086"/>
</dbReference>
<protein>
    <submittedName>
        <fullName evidence="2">TIGR03086 family protein</fullName>
    </submittedName>
</protein>
<gene>
    <name evidence="2" type="ORF">IT779_16805</name>
</gene>
<organism evidence="2 3">
    <name type="scientific">Nocardia bovistercoris</name>
    <dbReference type="NCBI Taxonomy" id="2785916"/>
    <lineage>
        <taxon>Bacteria</taxon>
        <taxon>Bacillati</taxon>
        <taxon>Actinomycetota</taxon>
        <taxon>Actinomycetes</taxon>
        <taxon>Mycobacteriales</taxon>
        <taxon>Nocardiaceae</taxon>
        <taxon>Nocardia</taxon>
    </lineage>
</organism>
<name>A0A931N4T0_9NOCA</name>
<dbReference type="AlphaFoldDB" id="A0A931N4T0"/>